<reference evidence="1" key="1">
    <citation type="journal article" date="2003" name="Proc. Natl. Acad. Sci. U.S.A.">
        <title>Proteorhodopsin genes are distributed among divergent marine bacterial taxa.</title>
        <authorList>
            <person name="De La Torre J.R."/>
            <person name="Christianson L.M."/>
            <person name="Beja O."/>
            <person name="Suzuki M.T."/>
            <person name="Karl D.M."/>
            <person name="Heidelberg J."/>
            <person name="DeLong E.F."/>
        </authorList>
    </citation>
    <scope>NUCLEOTIDE SEQUENCE</scope>
</reference>
<reference evidence="1" key="2">
    <citation type="submission" date="2017-01" db="EMBL/GenBank/DDBJ databases">
        <authorList>
            <person name="Mah S.A."/>
            <person name="Swanson W.J."/>
            <person name="Moy G.W."/>
            <person name="Vacquier V.D."/>
        </authorList>
    </citation>
    <scope>NUCLEOTIDE SEQUENCE</scope>
</reference>
<gene>
    <name evidence="1" type="ORF">HOT2C01.47</name>
</gene>
<accession>Q6UCN4</accession>
<sequence length="267" mass="30501">MKVKTDLFAHVGVVKAQKIDGNVSHEMLYDFPSFSVYFSRETGLGFIYVAFAKSEADTFDKLIFLKSTDSVDPVDLEYYKSNPDEFDPWMYFQNLIKMFYDPKANHLKLNPPLVDQFTEYFCNDEGRKFSRFFNTSSESDDNKLFAEEAFPELLGFNIADFILTGRTDTDDFPNFDTEGVWLKGLGEVSNAGFIDNDSDGIFVLKKDVEAEIDTETKTVTINGNVYEGRMSKTEFDTNADAPEYQDVVLNDDVFDVQSLSVLYFAKK</sequence>
<dbReference type="AlphaFoldDB" id="Q6UCN4"/>
<proteinExistence type="predicted"/>
<organism evidence="1">
    <name type="scientific">uncultured marine alpha proteobacterium HOT2C01</name>
    <dbReference type="NCBI Taxonomy" id="248049"/>
    <lineage>
        <taxon>Bacteria</taxon>
        <taxon>Pseudomonadati</taxon>
        <taxon>Pseudomonadota</taxon>
        <taxon>Alphaproteobacteria</taxon>
        <taxon>environmental samples</taxon>
    </lineage>
</organism>
<protein>
    <submittedName>
        <fullName evidence="1">Uncharacterized protein</fullName>
    </submittedName>
</protein>
<evidence type="ECO:0000313" key="1">
    <source>
        <dbReference type="EMBL" id="AAR05356.1"/>
    </source>
</evidence>
<dbReference type="EMBL" id="AY372455">
    <property type="protein sequence ID" value="AAR05356.1"/>
    <property type="molecule type" value="Genomic_DNA"/>
</dbReference>
<name>Q6UCN4_9PROT</name>